<accession>A0A517VTZ8</accession>
<keyword evidence="1" id="KW-0547">Nucleotide-binding</keyword>
<gene>
    <name evidence="3" type="ORF">V144x_19410</name>
</gene>
<dbReference type="KEGG" id="gaw:V144x_19410"/>
<dbReference type="PANTHER" id="PTHR47545">
    <property type="entry name" value="MULTIFUNCTIONAL CCA PROTEIN"/>
    <property type="match status" value="1"/>
</dbReference>
<sequence length="370" mass="42811">MNWNQLSSHSLDEILDWAEAQSWCQAMAQCNQDRGWHSEGDVWTHTRMVCAQLPELEEWETLNSHEQTVLIFTALLHDAGKPLTTQIEPETGRIRSPKHAIKGEHLARAVLRDLGCNLATREEIARLVRFHGRPAFLLEKANPDQEVVSLSWLVNNRLLYLFALADTRGRTTDSMQRPEENLRLWRMVSEENQCFDQPYPFANDQARFLFYRHSEPNLHYIPHEDYSCTVTMLSGLPGSGKDTWLAKQQVDLPVVSLDDVRGELEIHPTENQGKVAQVAQKRCRDFLRAKTSFAYNATNLSRQTRQRWINLFADYGARIEIVYIEPKFEIILQQNRQRTDPVPEKVIHELARKYEPPTITEAHALVFSEG</sequence>
<evidence type="ECO:0000259" key="2">
    <source>
        <dbReference type="Pfam" id="PF01966"/>
    </source>
</evidence>
<proteinExistence type="predicted"/>
<dbReference type="RefSeq" id="WP_144984687.1">
    <property type="nucleotide sequence ID" value="NZ_CP037920.1"/>
</dbReference>
<dbReference type="Proteomes" id="UP000318704">
    <property type="component" value="Chromosome"/>
</dbReference>
<evidence type="ECO:0000256" key="1">
    <source>
        <dbReference type="ARBA" id="ARBA00022741"/>
    </source>
</evidence>
<dbReference type="InterPro" id="IPR006674">
    <property type="entry name" value="HD_domain"/>
</dbReference>
<protein>
    <submittedName>
        <fullName evidence="3">HD domain protein</fullName>
    </submittedName>
</protein>
<dbReference type="InterPro" id="IPR027417">
    <property type="entry name" value="P-loop_NTPase"/>
</dbReference>
<dbReference type="AlphaFoldDB" id="A0A517VTZ8"/>
<dbReference type="EMBL" id="CP037920">
    <property type="protein sequence ID" value="QDT96484.1"/>
    <property type="molecule type" value="Genomic_DNA"/>
</dbReference>
<reference evidence="3 4" key="1">
    <citation type="submission" date="2019-03" db="EMBL/GenBank/DDBJ databases">
        <title>Deep-cultivation of Planctomycetes and their phenomic and genomic characterization uncovers novel biology.</title>
        <authorList>
            <person name="Wiegand S."/>
            <person name="Jogler M."/>
            <person name="Boedeker C."/>
            <person name="Pinto D."/>
            <person name="Vollmers J."/>
            <person name="Rivas-Marin E."/>
            <person name="Kohn T."/>
            <person name="Peeters S.H."/>
            <person name="Heuer A."/>
            <person name="Rast P."/>
            <person name="Oberbeckmann S."/>
            <person name="Bunk B."/>
            <person name="Jeske O."/>
            <person name="Meyerdierks A."/>
            <person name="Storesund J.E."/>
            <person name="Kallscheuer N."/>
            <person name="Luecker S."/>
            <person name="Lage O.M."/>
            <person name="Pohl T."/>
            <person name="Merkel B.J."/>
            <person name="Hornburger P."/>
            <person name="Mueller R.-W."/>
            <person name="Bruemmer F."/>
            <person name="Labrenz M."/>
            <person name="Spormann A.M."/>
            <person name="Op den Camp H."/>
            <person name="Overmann J."/>
            <person name="Amann R."/>
            <person name="Jetten M.S.M."/>
            <person name="Mascher T."/>
            <person name="Medema M.H."/>
            <person name="Devos D.P."/>
            <person name="Kaster A.-K."/>
            <person name="Ovreas L."/>
            <person name="Rohde M."/>
            <person name="Galperin M.Y."/>
            <person name="Jogler C."/>
        </authorList>
    </citation>
    <scope>NUCLEOTIDE SEQUENCE [LARGE SCALE GENOMIC DNA]</scope>
    <source>
        <strain evidence="3 4">V144</strain>
    </source>
</reference>
<dbReference type="PANTHER" id="PTHR47545:SF1">
    <property type="entry name" value="MULTIFUNCTIONAL CCA PROTEIN"/>
    <property type="match status" value="1"/>
</dbReference>
<dbReference type="SUPFAM" id="SSF109604">
    <property type="entry name" value="HD-domain/PDEase-like"/>
    <property type="match status" value="1"/>
</dbReference>
<dbReference type="Pfam" id="PF01966">
    <property type="entry name" value="HD"/>
    <property type="match status" value="1"/>
</dbReference>
<name>A0A517VTZ8_9PLAN</name>
<dbReference type="Gene3D" id="3.40.50.300">
    <property type="entry name" value="P-loop containing nucleotide triphosphate hydrolases"/>
    <property type="match status" value="1"/>
</dbReference>
<dbReference type="Gene3D" id="1.10.3090.10">
    <property type="entry name" value="cca-adding enzyme, domain 2"/>
    <property type="match status" value="1"/>
</dbReference>
<dbReference type="Pfam" id="PF13671">
    <property type="entry name" value="AAA_33"/>
    <property type="match status" value="1"/>
</dbReference>
<organism evidence="3 4">
    <name type="scientific">Gimesia aquarii</name>
    <dbReference type="NCBI Taxonomy" id="2527964"/>
    <lineage>
        <taxon>Bacteria</taxon>
        <taxon>Pseudomonadati</taxon>
        <taxon>Planctomycetota</taxon>
        <taxon>Planctomycetia</taxon>
        <taxon>Planctomycetales</taxon>
        <taxon>Planctomycetaceae</taxon>
        <taxon>Gimesia</taxon>
    </lineage>
</organism>
<dbReference type="CDD" id="cd00077">
    <property type="entry name" value="HDc"/>
    <property type="match status" value="1"/>
</dbReference>
<dbReference type="InterPro" id="IPR050124">
    <property type="entry name" value="tRNA_CCA-adding_enzyme"/>
</dbReference>
<dbReference type="GO" id="GO:0000166">
    <property type="term" value="F:nucleotide binding"/>
    <property type="evidence" value="ECO:0007669"/>
    <property type="project" value="UniProtKB-KW"/>
</dbReference>
<dbReference type="SUPFAM" id="SSF52540">
    <property type="entry name" value="P-loop containing nucleoside triphosphate hydrolases"/>
    <property type="match status" value="1"/>
</dbReference>
<dbReference type="InterPro" id="IPR003607">
    <property type="entry name" value="HD/PDEase_dom"/>
</dbReference>
<evidence type="ECO:0000313" key="4">
    <source>
        <dbReference type="Proteomes" id="UP000318704"/>
    </source>
</evidence>
<evidence type="ECO:0000313" key="3">
    <source>
        <dbReference type="EMBL" id="QDT96484.1"/>
    </source>
</evidence>
<feature type="domain" description="HD" evidence="2">
    <location>
        <begin position="43"/>
        <end position="136"/>
    </location>
</feature>